<evidence type="ECO:0000256" key="2">
    <source>
        <dbReference type="ARBA" id="ARBA00023125"/>
    </source>
</evidence>
<sequence length="279" mass="30455">MAKANRLTTSGIAFHEVAISGIDAMTADTDWSFGRHTHDLYGIGVIDRGGHNSASDRRRVEAGPGDMILVNPGEVHDGRPVGDNGRAWRILYVEPKLILGIQDDVTLSNGRDFPWFSPVITEAEAPDLQVVFDAFFRHVVESDKEASEASMLVLIARLLGGLGHRIPVITSSATGILRAKELILDDVGAELSLSRLSEVTGLSRYQLHRGFLREFGLTPHAYVTQARIAHARRLIRAGMPLAEAAAVVGFCDQSHLNRLWGSQFGIPPGEYAKRHSPAH</sequence>
<dbReference type="InterPro" id="IPR018060">
    <property type="entry name" value="HTH_AraC"/>
</dbReference>
<dbReference type="EMBL" id="JADIKF010000035">
    <property type="protein sequence ID" value="MBM7128744.1"/>
    <property type="molecule type" value="Genomic_DNA"/>
</dbReference>
<accession>A0ABS2KCB3</accession>
<dbReference type="PROSITE" id="PS01124">
    <property type="entry name" value="HTH_ARAC_FAMILY_2"/>
    <property type="match status" value="1"/>
</dbReference>
<dbReference type="SMART" id="SM00342">
    <property type="entry name" value="HTH_ARAC"/>
    <property type="match status" value="1"/>
</dbReference>
<dbReference type="InterPro" id="IPR003313">
    <property type="entry name" value="AraC-bd"/>
</dbReference>
<dbReference type="InterPro" id="IPR050204">
    <property type="entry name" value="AraC_XylS_family_regulators"/>
</dbReference>
<dbReference type="Pfam" id="PF12833">
    <property type="entry name" value="HTH_18"/>
    <property type="match status" value="1"/>
</dbReference>
<dbReference type="PANTHER" id="PTHR46796:SF2">
    <property type="entry name" value="TRANSCRIPTIONAL REGULATORY PROTEIN"/>
    <property type="match status" value="1"/>
</dbReference>
<keyword evidence="3" id="KW-0804">Transcription</keyword>
<comment type="caution">
    <text evidence="5">The sequence shown here is derived from an EMBL/GenBank/DDBJ whole genome shotgun (WGS) entry which is preliminary data.</text>
</comment>
<dbReference type="SUPFAM" id="SSF51215">
    <property type="entry name" value="Regulatory protein AraC"/>
    <property type="match status" value="1"/>
</dbReference>
<dbReference type="InterPro" id="IPR009057">
    <property type="entry name" value="Homeodomain-like_sf"/>
</dbReference>
<dbReference type="Pfam" id="PF02311">
    <property type="entry name" value="AraC_binding"/>
    <property type="match status" value="1"/>
</dbReference>
<dbReference type="InterPro" id="IPR037923">
    <property type="entry name" value="HTH-like"/>
</dbReference>
<dbReference type="RefSeq" id="WP_204630364.1">
    <property type="nucleotide sequence ID" value="NZ_BSOC01000006.1"/>
</dbReference>
<dbReference type="Gene3D" id="1.10.10.60">
    <property type="entry name" value="Homeodomain-like"/>
    <property type="match status" value="1"/>
</dbReference>
<protein>
    <submittedName>
        <fullName evidence="5">AraC family transcriptional regulator</fullName>
    </submittedName>
</protein>
<proteinExistence type="predicted"/>
<evidence type="ECO:0000259" key="4">
    <source>
        <dbReference type="PROSITE" id="PS01124"/>
    </source>
</evidence>
<gene>
    <name evidence="5" type="ORF">ISS99_04345</name>
</gene>
<organism evidence="5 6">
    <name type="scientific">Dyella mobilis</name>
    <dbReference type="NCBI Taxonomy" id="1849582"/>
    <lineage>
        <taxon>Bacteria</taxon>
        <taxon>Pseudomonadati</taxon>
        <taxon>Pseudomonadota</taxon>
        <taxon>Gammaproteobacteria</taxon>
        <taxon>Lysobacterales</taxon>
        <taxon>Rhodanobacteraceae</taxon>
        <taxon>Dyella</taxon>
    </lineage>
</organism>
<evidence type="ECO:0000256" key="1">
    <source>
        <dbReference type="ARBA" id="ARBA00023015"/>
    </source>
</evidence>
<feature type="domain" description="HTH araC/xylS-type" evidence="4">
    <location>
        <begin position="177"/>
        <end position="274"/>
    </location>
</feature>
<keyword evidence="1" id="KW-0805">Transcription regulation</keyword>
<dbReference type="SUPFAM" id="SSF46689">
    <property type="entry name" value="Homeodomain-like"/>
    <property type="match status" value="2"/>
</dbReference>
<keyword evidence="2" id="KW-0238">DNA-binding</keyword>
<evidence type="ECO:0000313" key="6">
    <source>
        <dbReference type="Proteomes" id="UP001430193"/>
    </source>
</evidence>
<dbReference type="PANTHER" id="PTHR46796">
    <property type="entry name" value="HTH-TYPE TRANSCRIPTIONAL ACTIVATOR RHAS-RELATED"/>
    <property type="match status" value="1"/>
</dbReference>
<reference evidence="5" key="1">
    <citation type="submission" date="2020-10" db="EMBL/GenBank/DDBJ databases">
        <title>Phylogeny of dyella-like bacteria.</title>
        <authorList>
            <person name="Fu J."/>
        </authorList>
    </citation>
    <scope>NUCLEOTIDE SEQUENCE</scope>
    <source>
        <strain evidence="5">DHON07</strain>
    </source>
</reference>
<keyword evidence="6" id="KW-1185">Reference proteome</keyword>
<dbReference type="Proteomes" id="UP001430193">
    <property type="component" value="Unassembled WGS sequence"/>
</dbReference>
<evidence type="ECO:0000313" key="5">
    <source>
        <dbReference type="EMBL" id="MBM7128744.1"/>
    </source>
</evidence>
<evidence type="ECO:0000256" key="3">
    <source>
        <dbReference type="ARBA" id="ARBA00023163"/>
    </source>
</evidence>
<name>A0ABS2KCB3_9GAMM</name>